<feature type="signal peptide" evidence="1">
    <location>
        <begin position="1"/>
        <end position="19"/>
    </location>
</feature>
<dbReference type="RefSeq" id="WP_168049961.1">
    <property type="nucleotide sequence ID" value="NZ_JAATJR010000003.1"/>
</dbReference>
<sequence>MLRPVLLAALLVASATASAQPAASGTDDPWTACTRAISAAEARSGIPDGLLLAIARVESSRARPGGGAAPWPFALNAGGESLFPETAAEAVETVRALREDGRRSIDVGCMQVNLIYHPDAFPDLAQAFHPPTNVAYAVRFLRELRGRTASWAEAVAQYHSMEPGRGLAYHTRVRVARGAALAPRAVAGLCAPGLRARLVIPPGAGARPRLVCRR</sequence>
<dbReference type="InterPro" id="IPR023346">
    <property type="entry name" value="Lysozyme-like_dom_sf"/>
</dbReference>
<dbReference type="SUPFAM" id="SSF53955">
    <property type="entry name" value="Lysozyme-like"/>
    <property type="match status" value="1"/>
</dbReference>
<dbReference type="Gene3D" id="1.10.530.10">
    <property type="match status" value="1"/>
</dbReference>
<evidence type="ECO:0000313" key="2">
    <source>
        <dbReference type="EMBL" id="NKE45531.1"/>
    </source>
</evidence>
<proteinExistence type="predicted"/>
<dbReference type="Proteomes" id="UP000765160">
    <property type="component" value="Unassembled WGS sequence"/>
</dbReference>
<reference evidence="2 3" key="1">
    <citation type="submission" date="2020-03" db="EMBL/GenBank/DDBJ databases">
        <title>Roseomonas selenitidurans sp. nov. isolated from soil.</title>
        <authorList>
            <person name="Liu H."/>
        </authorList>
    </citation>
    <scope>NUCLEOTIDE SEQUENCE [LARGE SCALE GENOMIC DNA]</scope>
    <source>
        <strain evidence="2 3">JCM 15073</strain>
    </source>
</reference>
<comment type="caution">
    <text evidence="2">The sequence shown here is derived from an EMBL/GenBank/DDBJ whole genome shotgun (WGS) entry which is preliminary data.</text>
</comment>
<gene>
    <name evidence="2" type="ORF">HB662_12145</name>
</gene>
<organism evidence="2 3">
    <name type="scientific">Falsiroseomonas frigidaquae</name>
    <dbReference type="NCBI Taxonomy" id="487318"/>
    <lineage>
        <taxon>Bacteria</taxon>
        <taxon>Pseudomonadati</taxon>
        <taxon>Pseudomonadota</taxon>
        <taxon>Alphaproteobacteria</taxon>
        <taxon>Acetobacterales</taxon>
        <taxon>Roseomonadaceae</taxon>
        <taxon>Falsiroseomonas</taxon>
    </lineage>
</organism>
<keyword evidence="3" id="KW-1185">Reference proteome</keyword>
<protein>
    <submittedName>
        <fullName evidence="2">Lytic transglycosylase domain-containing protein</fullName>
    </submittedName>
</protein>
<evidence type="ECO:0000256" key="1">
    <source>
        <dbReference type="SAM" id="SignalP"/>
    </source>
</evidence>
<feature type="chain" id="PRO_5047504877" evidence="1">
    <location>
        <begin position="20"/>
        <end position="214"/>
    </location>
</feature>
<name>A0ABX1EZL9_9PROT</name>
<dbReference type="EMBL" id="JAAVTX010000003">
    <property type="protein sequence ID" value="NKE45531.1"/>
    <property type="molecule type" value="Genomic_DNA"/>
</dbReference>
<evidence type="ECO:0000313" key="3">
    <source>
        <dbReference type="Proteomes" id="UP000765160"/>
    </source>
</evidence>
<accession>A0ABX1EZL9</accession>
<keyword evidence="1" id="KW-0732">Signal</keyword>